<dbReference type="InterPro" id="IPR038765">
    <property type="entry name" value="Papain-like_cys_pep_sf"/>
</dbReference>
<dbReference type="GO" id="GO:0008234">
    <property type="term" value="F:cysteine-type peptidase activity"/>
    <property type="evidence" value="ECO:0007669"/>
    <property type="project" value="UniProtKB-KW"/>
</dbReference>
<feature type="signal peptide" evidence="8">
    <location>
        <begin position="1"/>
        <end position="27"/>
    </location>
</feature>
<dbReference type="PROSITE" id="PS51935">
    <property type="entry name" value="NLPC_P60"/>
    <property type="match status" value="1"/>
</dbReference>
<comment type="caution">
    <text evidence="10">The sequence shown here is derived from an EMBL/GenBank/DDBJ whole genome shotgun (WGS) entry which is preliminary data.</text>
</comment>
<evidence type="ECO:0000256" key="7">
    <source>
        <dbReference type="SAM" id="MobiDB-lite"/>
    </source>
</evidence>
<reference evidence="10" key="1">
    <citation type="submission" date="2023-08" db="EMBL/GenBank/DDBJ databases">
        <title>Genomic characterization of piscicolin 126 produced by Carnobacterium maltaromaticum CM22 strain isolated from salmon (Salmo salar).</title>
        <authorList>
            <person name="Gonzalez-Gragera E."/>
            <person name="Garcia-Lopez J.D."/>
            <person name="Teso-Perez C."/>
            <person name="Gimenez-Hernandez I."/>
            <person name="Peralta-Sanchez J.M."/>
            <person name="Valdivia E."/>
            <person name="Montalban-Lopez M."/>
            <person name="Martin-Platero A.M."/>
            <person name="Banos A."/>
            <person name="Martinez-Bueno M."/>
        </authorList>
    </citation>
    <scope>NUCLEOTIDE SEQUENCE</scope>
    <source>
        <strain evidence="10">CM22</strain>
    </source>
</reference>
<protein>
    <submittedName>
        <fullName evidence="10">NlpC/P60 family protein</fullName>
    </submittedName>
</protein>
<dbReference type="PANTHER" id="PTHR47053">
    <property type="entry name" value="MUREIN DD-ENDOPEPTIDASE MEPH-RELATED"/>
    <property type="match status" value="1"/>
</dbReference>
<organism evidence="10 11">
    <name type="scientific">Carnobacterium maltaromaticum</name>
    <name type="common">Carnobacterium piscicola</name>
    <dbReference type="NCBI Taxonomy" id="2751"/>
    <lineage>
        <taxon>Bacteria</taxon>
        <taxon>Bacillati</taxon>
        <taxon>Bacillota</taxon>
        <taxon>Bacilli</taxon>
        <taxon>Lactobacillales</taxon>
        <taxon>Carnobacteriaceae</taxon>
        <taxon>Carnobacterium</taxon>
    </lineage>
</organism>
<feature type="compositionally biased region" description="Low complexity" evidence="7">
    <location>
        <begin position="255"/>
        <end position="278"/>
    </location>
</feature>
<feature type="coiled-coil region" evidence="6">
    <location>
        <begin position="27"/>
        <end position="114"/>
    </location>
</feature>
<dbReference type="PANTHER" id="PTHR47053:SF1">
    <property type="entry name" value="MUREIN DD-ENDOPEPTIDASE MEPH-RELATED"/>
    <property type="match status" value="1"/>
</dbReference>
<dbReference type="EMBL" id="JAVBVO010000003">
    <property type="protein sequence ID" value="MDZ5758359.1"/>
    <property type="molecule type" value="Genomic_DNA"/>
</dbReference>
<evidence type="ECO:0000256" key="4">
    <source>
        <dbReference type="ARBA" id="ARBA00022801"/>
    </source>
</evidence>
<dbReference type="RefSeq" id="WP_010054526.1">
    <property type="nucleotide sequence ID" value="NZ_BJOJ01000017.1"/>
</dbReference>
<dbReference type="GO" id="GO:0006508">
    <property type="term" value="P:proteolysis"/>
    <property type="evidence" value="ECO:0007669"/>
    <property type="project" value="UniProtKB-KW"/>
</dbReference>
<comment type="similarity">
    <text evidence="1">Belongs to the peptidase C40 family.</text>
</comment>
<feature type="region of interest" description="Disordered" evidence="7">
    <location>
        <begin position="255"/>
        <end position="325"/>
    </location>
</feature>
<gene>
    <name evidence="10" type="ORF">RAK27_06755</name>
</gene>
<keyword evidence="6" id="KW-0175">Coiled coil</keyword>
<proteinExistence type="inferred from homology"/>
<evidence type="ECO:0000256" key="3">
    <source>
        <dbReference type="ARBA" id="ARBA00022729"/>
    </source>
</evidence>
<evidence type="ECO:0000313" key="11">
    <source>
        <dbReference type="Proteomes" id="UP001290462"/>
    </source>
</evidence>
<dbReference type="InterPro" id="IPR051202">
    <property type="entry name" value="Peptidase_C40"/>
</dbReference>
<dbReference type="AlphaFoldDB" id="A0AAW9JUT5"/>
<dbReference type="SUPFAM" id="SSF54001">
    <property type="entry name" value="Cysteine proteinases"/>
    <property type="match status" value="1"/>
</dbReference>
<dbReference type="Pfam" id="PF24568">
    <property type="entry name" value="CC_PcsB"/>
    <property type="match status" value="1"/>
</dbReference>
<keyword evidence="2" id="KW-0645">Protease</keyword>
<dbReference type="InterPro" id="IPR057309">
    <property type="entry name" value="PcsB_CC"/>
</dbReference>
<evidence type="ECO:0000259" key="9">
    <source>
        <dbReference type="PROSITE" id="PS51935"/>
    </source>
</evidence>
<dbReference type="Gene3D" id="6.10.250.3150">
    <property type="match status" value="1"/>
</dbReference>
<keyword evidence="4" id="KW-0378">Hydrolase</keyword>
<accession>A0AAW9JUT5</accession>
<dbReference type="InterPro" id="IPR000064">
    <property type="entry name" value="NLP_P60_dom"/>
</dbReference>
<name>A0AAW9JUT5_CARML</name>
<feature type="compositionally biased region" description="Pro residues" evidence="7">
    <location>
        <begin position="304"/>
        <end position="316"/>
    </location>
</feature>
<feature type="compositionally biased region" description="Gly residues" evidence="7">
    <location>
        <begin position="291"/>
        <end position="301"/>
    </location>
</feature>
<feature type="chain" id="PRO_5043533001" evidence="8">
    <location>
        <begin position="28"/>
        <end position="439"/>
    </location>
</feature>
<evidence type="ECO:0000256" key="2">
    <source>
        <dbReference type="ARBA" id="ARBA00022670"/>
    </source>
</evidence>
<evidence type="ECO:0000256" key="8">
    <source>
        <dbReference type="SAM" id="SignalP"/>
    </source>
</evidence>
<feature type="domain" description="NlpC/P60" evidence="9">
    <location>
        <begin position="320"/>
        <end position="439"/>
    </location>
</feature>
<keyword evidence="3 8" id="KW-0732">Signal</keyword>
<keyword evidence="5" id="KW-0788">Thiol protease</keyword>
<evidence type="ECO:0000256" key="5">
    <source>
        <dbReference type="ARBA" id="ARBA00022807"/>
    </source>
</evidence>
<dbReference type="Pfam" id="PF00877">
    <property type="entry name" value="NLPC_P60"/>
    <property type="match status" value="1"/>
</dbReference>
<dbReference type="Proteomes" id="UP001290462">
    <property type="component" value="Unassembled WGS sequence"/>
</dbReference>
<sequence length="439" mass="45909">MNKRLATIAIIGSMTFSSVLLPAIATADTVDSKIEQQDNKINTLKANSSSTQADLEAIETSIATNETSAKELLAEIKAANNEMQQLDQEIGVLQTKIEQRNEQLQNQARSVQVNGDSANYVEFVINAESVTDIIGRIDVVSKLVTANRDLVKEQVRDQESVKTKKTETEKKVNQQNTLAGQLEATQAKLASQKFEKEAVVAQLASETATAEGEKAGFLAQKAEAEKQAALLATAKEESAKAVQVAAATKETATIATNTASNQDSAADSSSSVDSSTPAPVKPTPAPNPGNGNNGGNGGGGNTTPPDPTPIPTPDPPSGGGTSWSNLQPIAESLIGIPYQWGGTTTSGFDCSGFTQYVFGKAGVSIPRVASAQYSASQKVSNPRAGDLVFFSQPGSGGVIDHVGIYVNSSTFIGSQSTPGVAYASYSGYWGAYIVGYGRY</sequence>
<evidence type="ECO:0000313" key="10">
    <source>
        <dbReference type="EMBL" id="MDZ5758359.1"/>
    </source>
</evidence>
<dbReference type="Gene3D" id="3.90.1720.10">
    <property type="entry name" value="endopeptidase domain like (from Nostoc punctiforme)"/>
    <property type="match status" value="1"/>
</dbReference>
<evidence type="ECO:0000256" key="1">
    <source>
        <dbReference type="ARBA" id="ARBA00007074"/>
    </source>
</evidence>
<evidence type="ECO:0000256" key="6">
    <source>
        <dbReference type="SAM" id="Coils"/>
    </source>
</evidence>